<evidence type="ECO:0000256" key="2">
    <source>
        <dbReference type="ARBA" id="ARBA00022737"/>
    </source>
</evidence>
<evidence type="ECO:0000256" key="4">
    <source>
        <dbReference type="SAM" id="MobiDB-lite"/>
    </source>
</evidence>
<dbReference type="Pfam" id="PF00400">
    <property type="entry name" value="WD40"/>
    <property type="match status" value="1"/>
</dbReference>
<keyword evidence="7" id="KW-1185">Reference proteome</keyword>
<keyword evidence="5" id="KW-1133">Transmembrane helix</keyword>
<dbReference type="SUPFAM" id="SSF52200">
    <property type="entry name" value="Toll/Interleukin receptor TIR domain"/>
    <property type="match status" value="1"/>
</dbReference>
<dbReference type="EMBL" id="JAMZEC010000001">
    <property type="protein sequence ID" value="MCP2347834.1"/>
    <property type="molecule type" value="Genomic_DNA"/>
</dbReference>
<dbReference type="InterPro" id="IPR019775">
    <property type="entry name" value="WD40_repeat_CS"/>
</dbReference>
<dbReference type="SMART" id="SM00320">
    <property type="entry name" value="WD40"/>
    <property type="match status" value="4"/>
</dbReference>
<evidence type="ECO:0000256" key="3">
    <source>
        <dbReference type="PROSITE-ProRule" id="PRU00221"/>
    </source>
</evidence>
<feature type="compositionally biased region" description="Gly residues" evidence="4">
    <location>
        <begin position="628"/>
        <end position="643"/>
    </location>
</feature>
<dbReference type="InterPro" id="IPR011047">
    <property type="entry name" value="Quinoprotein_ADH-like_sf"/>
</dbReference>
<keyword evidence="1 3" id="KW-0853">WD repeat</keyword>
<name>A0ABT1K1G2_9ACTN</name>
<dbReference type="PANTHER" id="PTHR19879">
    <property type="entry name" value="TRANSCRIPTION INITIATION FACTOR TFIID"/>
    <property type="match status" value="1"/>
</dbReference>
<feature type="transmembrane region" description="Helical" evidence="5">
    <location>
        <begin position="153"/>
        <end position="174"/>
    </location>
</feature>
<feature type="repeat" description="WD" evidence="3">
    <location>
        <begin position="310"/>
        <end position="344"/>
    </location>
</feature>
<gene>
    <name evidence="6" type="ORF">HD595_003956</name>
</gene>
<evidence type="ECO:0000256" key="1">
    <source>
        <dbReference type="ARBA" id="ARBA00022574"/>
    </source>
</evidence>
<evidence type="ECO:0000313" key="7">
    <source>
        <dbReference type="Proteomes" id="UP001320766"/>
    </source>
</evidence>
<feature type="repeat" description="WD" evidence="3">
    <location>
        <begin position="814"/>
        <end position="849"/>
    </location>
</feature>
<organism evidence="6 7">
    <name type="scientific">Nonomuraea roseoviolacea subsp. carminata</name>
    <dbReference type="NCBI Taxonomy" id="160689"/>
    <lineage>
        <taxon>Bacteria</taxon>
        <taxon>Bacillati</taxon>
        <taxon>Actinomycetota</taxon>
        <taxon>Actinomycetes</taxon>
        <taxon>Streptosporangiales</taxon>
        <taxon>Streptosporangiaceae</taxon>
        <taxon>Nonomuraea</taxon>
    </lineage>
</organism>
<keyword evidence="5" id="KW-0472">Membrane</keyword>
<evidence type="ECO:0000256" key="5">
    <source>
        <dbReference type="SAM" id="Phobius"/>
    </source>
</evidence>
<dbReference type="PANTHER" id="PTHR19879:SF9">
    <property type="entry name" value="TRANSCRIPTION INITIATION FACTOR TFIID SUBUNIT 5"/>
    <property type="match status" value="1"/>
</dbReference>
<dbReference type="InterPro" id="IPR035897">
    <property type="entry name" value="Toll_tir_struct_dom_sf"/>
</dbReference>
<dbReference type="SUPFAM" id="SSF50998">
    <property type="entry name" value="Quinoprotein alcohol dehydrogenase-like"/>
    <property type="match status" value="1"/>
</dbReference>
<feature type="region of interest" description="Disordered" evidence="4">
    <location>
        <begin position="628"/>
        <end position="653"/>
    </location>
</feature>
<feature type="region of interest" description="Disordered" evidence="4">
    <location>
        <begin position="504"/>
        <end position="525"/>
    </location>
</feature>
<dbReference type="Gene3D" id="3.40.50.10140">
    <property type="entry name" value="Toll/interleukin-1 receptor homology (TIR) domain"/>
    <property type="match status" value="1"/>
</dbReference>
<dbReference type="InterPro" id="IPR015943">
    <property type="entry name" value="WD40/YVTN_repeat-like_dom_sf"/>
</dbReference>
<sequence>MRALRIFLDQASLSANPGLWPSIREALDSSRCFILLASPEAAASPWPSREIEHWLAGHSVDDLLLVLTDGTLEWAGDGFDPARSNALPAVLRDAYPQEPRWVDLTWARSRDGLHMRDPRFGDAVAELAAPLHGRPKEDLTGEDVRQHRLTRRLIVAVAVALAVLAASASAAAVVATRNADKANRWFLAAESGRLAALALTERAGRMDAALVLAAEAWRTARTAQARGSLLSLTHEAMRGIVAFPRVRPGDPVPFSLGTVAVAPGGRVIAASHYAEAGSAGAPLDGRIYVWTEGRPFARVLRGPPEEISEVRQLAFGPDGRFLAAAGQDGDVRVWDLTTGAARTLAAFSSEAARPMAVSADHRRVAAQAGAGRVVFADLLTGEPAGERAGTLFGIAPDGRHAFGKDRAEFPVLWDMTSDRVVRLRHRGPYENAGLSPDGRLVLLATGRGADRLSVFDARTGGLRWSVRPSKGSRIVAMTARPVPAAGPAAGKGTVLAEGVTSGGGVGGGKGAPSVEGAGLGGGEGLVDGSGHATGAGLEVGARLGDGGRLEDGAGHATGARLGGSAGLESGARLGASAGLGNGAGLVRTTGGSRAAAVGLGRAPGGSMGAGLAGLGWAPGGLMGLAEMAGGGGGRGPGKGPRSGKGGRERVAGGGPEGAVVAVWTADGRIGAYRVSDGRRTALSARMTVPDIPDPRPTLRFSPRGTVLAAGVAAGTGARAMTLLDARTGAHRSRAPADGVAFSADERTAVRWGWDEAAAVTTDTGDVGAKQSLEALHASAVSPDGRSLALISTRTSATEVTLWDLTEERPSPHPLPGALDGLEALAFSDDGRRLVAAGSGGAAVVWDTETALRPGRVATIPSAGALPLIVPAPDGTRAAHPGPGASVALRDLRTGRDAKLLDLPAEQSLDGLAFSPDGRHLLVTTGGEHLLWSMAEGQVVGRLPVTGEARFSGDGRVLGVADEDPATGRMTVVARRVPGLAETGRVVLSDYAQPEGLTSTLLKVQWTLNHAGDRLAETLTPGQYAEREVATGRRIIGCDQRAVVTSTGSGQPGYAPGERELAVPGDDGVLRFLDLRACGTRRTLRTGSGDLAFSPDGALLAGGEPLRLWDAATLEPLGEPLLDTLQSGLQFTARGSLLAAGPQGTLREWPLAPEALARRACLLAARGLTREEWERYRPPGDQTGRCPA</sequence>
<dbReference type="PROSITE" id="PS00678">
    <property type="entry name" value="WD_REPEATS_1"/>
    <property type="match status" value="1"/>
</dbReference>
<comment type="caution">
    <text evidence="6">The sequence shown here is derived from an EMBL/GenBank/DDBJ whole genome shotgun (WGS) entry which is preliminary data.</text>
</comment>
<evidence type="ECO:0000313" key="6">
    <source>
        <dbReference type="EMBL" id="MCP2347834.1"/>
    </source>
</evidence>
<dbReference type="Proteomes" id="UP001320766">
    <property type="component" value="Unassembled WGS sequence"/>
</dbReference>
<dbReference type="SUPFAM" id="SSF50969">
    <property type="entry name" value="YVTN repeat-like/Quinoprotein amine dehydrogenase"/>
    <property type="match status" value="1"/>
</dbReference>
<keyword evidence="2" id="KW-0677">Repeat</keyword>
<keyword evidence="5" id="KW-0812">Transmembrane</keyword>
<dbReference type="InterPro" id="IPR011044">
    <property type="entry name" value="Quino_amine_DH_bsu"/>
</dbReference>
<reference evidence="6 7" key="1">
    <citation type="submission" date="2022-06" db="EMBL/GenBank/DDBJ databases">
        <title>Sequencing the genomes of 1000 actinobacteria strains.</title>
        <authorList>
            <person name="Klenk H.-P."/>
        </authorList>
    </citation>
    <scope>NUCLEOTIDE SEQUENCE [LARGE SCALE GENOMIC DNA]</scope>
    <source>
        <strain evidence="6 7">DSM 44170</strain>
    </source>
</reference>
<dbReference type="PROSITE" id="PS50294">
    <property type="entry name" value="WD_REPEATS_REGION"/>
    <property type="match status" value="1"/>
</dbReference>
<proteinExistence type="predicted"/>
<protein>
    <submittedName>
        <fullName evidence="6">WD40 repeat protein</fullName>
    </submittedName>
</protein>
<dbReference type="PROSITE" id="PS50082">
    <property type="entry name" value="WD_REPEATS_2"/>
    <property type="match status" value="2"/>
</dbReference>
<accession>A0ABT1K1G2</accession>
<dbReference type="Gene3D" id="2.130.10.10">
    <property type="entry name" value="YVTN repeat-like/Quinoprotein amine dehydrogenase"/>
    <property type="match status" value="4"/>
</dbReference>
<dbReference type="InterPro" id="IPR001680">
    <property type="entry name" value="WD40_rpt"/>
</dbReference>